<proteinExistence type="predicted"/>
<evidence type="ECO:0000313" key="2">
    <source>
        <dbReference type="EMBL" id="MFC0542630.1"/>
    </source>
</evidence>
<dbReference type="EMBL" id="JBHLUD010000004">
    <property type="protein sequence ID" value="MFC0542630.1"/>
    <property type="molecule type" value="Genomic_DNA"/>
</dbReference>
<name>A0ABV6MQN7_9PSEU</name>
<keyword evidence="3" id="KW-1185">Reference proteome</keyword>
<reference evidence="2 3" key="1">
    <citation type="submission" date="2024-09" db="EMBL/GenBank/DDBJ databases">
        <authorList>
            <person name="Sun Q."/>
            <person name="Mori K."/>
        </authorList>
    </citation>
    <scope>NUCLEOTIDE SEQUENCE [LARGE SCALE GENOMIC DNA]</scope>
    <source>
        <strain evidence="2 3">TBRC 1432</strain>
    </source>
</reference>
<feature type="region of interest" description="Disordered" evidence="1">
    <location>
        <begin position="54"/>
        <end position="75"/>
    </location>
</feature>
<evidence type="ECO:0000256" key="1">
    <source>
        <dbReference type="SAM" id="MobiDB-lite"/>
    </source>
</evidence>
<accession>A0ABV6MQN7</accession>
<evidence type="ECO:0000313" key="3">
    <source>
        <dbReference type="Proteomes" id="UP001589810"/>
    </source>
</evidence>
<protein>
    <submittedName>
        <fullName evidence="2">Uncharacterized protein</fullName>
    </submittedName>
</protein>
<organism evidence="2 3">
    <name type="scientific">Kutzneria chonburiensis</name>
    <dbReference type="NCBI Taxonomy" id="1483604"/>
    <lineage>
        <taxon>Bacteria</taxon>
        <taxon>Bacillati</taxon>
        <taxon>Actinomycetota</taxon>
        <taxon>Actinomycetes</taxon>
        <taxon>Pseudonocardiales</taxon>
        <taxon>Pseudonocardiaceae</taxon>
        <taxon>Kutzneria</taxon>
    </lineage>
</organism>
<sequence>MSTTDAGDPKSFDASDFHAGQAQADGDRLVAVCAADARFAAAHLATLDATDQFVDHGTRGRPEPLLNSRQSPAQC</sequence>
<comment type="caution">
    <text evidence="2">The sequence shown here is derived from an EMBL/GenBank/DDBJ whole genome shotgun (WGS) entry which is preliminary data.</text>
</comment>
<dbReference type="Proteomes" id="UP001589810">
    <property type="component" value="Unassembled WGS sequence"/>
</dbReference>
<dbReference type="RefSeq" id="WP_273941046.1">
    <property type="nucleotide sequence ID" value="NZ_CP097263.1"/>
</dbReference>
<gene>
    <name evidence="2" type="ORF">ACFFH7_14130</name>
</gene>